<proteinExistence type="predicted"/>
<dbReference type="Pfam" id="PF13545">
    <property type="entry name" value="HTH_Crp_2"/>
    <property type="match status" value="1"/>
</dbReference>
<dbReference type="InterPro" id="IPR012318">
    <property type="entry name" value="HTH_CRP"/>
</dbReference>
<evidence type="ECO:0000256" key="3">
    <source>
        <dbReference type="ARBA" id="ARBA00023163"/>
    </source>
</evidence>
<feature type="domain" description="HTH crp-type" evidence="4">
    <location>
        <begin position="134"/>
        <end position="208"/>
    </location>
</feature>
<keyword evidence="3" id="KW-0804">Transcription</keyword>
<dbReference type="Gene3D" id="2.60.120.10">
    <property type="entry name" value="Jelly Rolls"/>
    <property type="match status" value="1"/>
</dbReference>
<evidence type="ECO:0000259" key="4">
    <source>
        <dbReference type="PROSITE" id="PS51063"/>
    </source>
</evidence>
<dbReference type="GO" id="GO:0003677">
    <property type="term" value="F:DNA binding"/>
    <property type="evidence" value="ECO:0007669"/>
    <property type="project" value="UniProtKB-KW"/>
</dbReference>
<accession>A0AAX0L8U5</accession>
<dbReference type="AlphaFoldDB" id="A0AAX0L8U5"/>
<name>A0AAX0L8U5_9BACT</name>
<evidence type="ECO:0000256" key="1">
    <source>
        <dbReference type="ARBA" id="ARBA00023015"/>
    </source>
</evidence>
<keyword evidence="1" id="KW-0805">Transcription regulation</keyword>
<dbReference type="PROSITE" id="PS51063">
    <property type="entry name" value="HTH_CRP_2"/>
    <property type="match status" value="1"/>
</dbReference>
<dbReference type="InterPro" id="IPR036390">
    <property type="entry name" value="WH_DNA-bd_sf"/>
</dbReference>
<dbReference type="InterPro" id="IPR014710">
    <property type="entry name" value="RmlC-like_jellyroll"/>
</dbReference>
<reference evidence="5 6" key="1">
    <citation type="submission" date="2016-08" db="EMBL/GenBank/DDBJ databases">
        <title>Campylobacter species from sea mammals.</title>
        <authorList>
            <person name="Gilbert M.J."/>
            <person name="Byrne B.A."/>
            <person name="Zomer A.L."/>
            <person name="Wagenaar J.A."/>
        </authorList>
    </citation>
    <scope>NUCLEOTIDE SEQUENCE [LARGE SCALE GENOMIC DNA]</scope>
    <source>
        <strain evidence="5 6">1105248</strain>
    </source>
</reference>
<gene>
    <name evidence="5" type="ORF">BFG04_06235</name>
</gene>
<sequence>MKKTRTRIGLAELEINNLLKKEEYKTLFKHRLLKKDSILYTDNISIVIIKNGSAKLSFFEDGDEFIIYHVLKNNITILDDSCALEFLEDSEIYSIELEDEKDIFQSFEFNKITNEALIEIILLQRKIIKSILYESAKGRIANFLIELAKEQDLKQNSYYYVFLPFSVKVLSSFVGLKRQSASTAFNELIKDDIIRKLTAHEFLIIDFNALQSYTNYNCLD</sequence>
<evidence type="ECO:0000313" key="6">
    <source>
        <dbReference type="Proteomes" id="UP000189728"/>
    </source>
</evidence>
<dbReference type="Proteomes" id="UP000189728">
    <property type="component" value="Unassembled WGS sequence"/>
</dbReference>
<comment type="caution">
    <text evidence="5">The sequence shown here is derived from an EMBL/GenBank/DDBJ whole genome shotgun (WGS) entry which is preliminary data.</text>
</comment>
<organism evidence="5 6">
    <name type="scientific">Campylobacter pinnipediorum subsp. pinnipediorum</name>
    <dbReference type="NCBI Taxonomy" id="1660067"/>
    <lineage>
        <taxon>Bacteria</taxon>
        <taxon>Pseudomonadati</taxon>
        <taxon>Campylobacterota</taxon>
        <taxon>Epsilonproteobacteria</taxon>
        <taxon>Campylobacterales</taxon>
        <taxon>Campylobacteraceae</taxon>
        <taxon>Campylobacter</taxon>
    </lineage>
</organism>
<keyword evidence="2" id="KW-0238">DNA-binding</keyword>
<dbReference type="SUPFAM" id="SSF46785">
    <property type="entry name" value="Winged helix' DNA-binding domain"/>
    <property type="match status" value="1"/>
</dbReference>
<dbReference type="Gene3D" id="1.10.10.10">
    <property type="entry name" value="Winged helix-like DNA-binding domain superfamily/Winged helix DNA-binding domain"/>
    <property type="match status" value="1"/>
</dbReference>
<dbReference type="EMBL" id="MCRK01000043">
    <property type="protein sequence ID" value="OPA75068.1"/>
    <property type="molecule type" value="Genomic_DNA"/>
</dbReference>
<dbReference type="SUPFAM" id="SSF51206">
    <property type="entry name" value="cAMP-binding domain-like"/>
    <property type="match status" value="1"/>
</dbReference>
<dbReference type="InterPro" id="IPR036388">
    <property type="entry name" value="WH-like_DNA-bd_sf"/>
</dbReference>
<protein>
    <submittedName>
        <fullName evidence="5">Cro/Cl family transcriptional regulator</fullName>
    </submittedName>
</protein>
<dbReference type="InterPro" id="IPR018490">
    <property type="entry name" value="cNMP-bd_dom_sf"/>
</dbReference>
<evidence type="ECO:0000313" key="5">
    <source>
        <dbReference type="EMBL" id="OPA75068.1"/>
    </source>
</evidence>
<dbReference type="GO" id="GO:0006355">
    <property type="term" value="P:regulation of DNA-templated transcription"/>
    <property type="evidence" value="ECO:0007669"/>
    <property type="project" value="InterPro"/>
</dbReference>
<evidence type="ECO:0000256" key="2">
    <source>
        <dbReference type="ARBA" id="ARBA00023125"/>
    </source>
</evidence>
<dbReference type="RefSeq" id="WP_069636358.1">
    <property type="nucleotide sequence ID" value="NZ_CP012546.1"/>
</dbReference>